<keyword evidence="2" id="KW-1185">Reference proteome</keyword>
<name>A0ACB9Z3L9_9PEZI</name>
<accession>A0ACB9Z3L9</accession>
<comment type="caution">
    <text evidence="1">The sequence shown here is derived from an EMBL/GenBank/DDBJ whole genome shotgun (WGS) entry which is preliminary data.</text>
</comment>
<gene>
    <name evidence="1" type="ORF">F4820DRAFT_418702</name>
</gene>
<dbReference type="Proteomes" id="UP001497700">
    <property type="component" value="Unassembled WGS sequence"/>
</dbReference>
<dbReference type="EMBL" id="MU393465">
    <property type="protein sequence ID" value="KAI4865961.1"/>
    <property type="molecule type" value="Genomic_DNA"/>
</dbReference>
<organism evidence="1 2">
    <name type="scientific">Hypoxylon rubiginosum</name>
    <dbReference type="NCBI Taxonomy" id="110542"/>
    <lineage>
        <taxon>Eukaryota</taxon>
        <taxon>Fungi</taxon>
        <taxon>Dikarya</taxon>
        <taxon>Ascomycota</taxon>
        <taxon>Pezizomycotina</taxon>
        <taxon>Sordariomycetes</taxon>
        <taxon>Xylariomycetidae</taxon>
        <taxon>Xylariales</taxon>
        <taxon>Hypoxylaceae</taxon>
        <taxon>Hypoxylon</taxon>
    </lineage>
</organism>
<evidence type="ECO:0000313" key="1">
    <source>
        <dbReference type="EMBL" id="KAI4865961.1"/>
    </source>
</evidence>
<sequence length="1851" mass="204961">MQVNVIDVTPSTALLLTPGAVPCLRRMTVAGELINPALIPLWVDELELLNAYGLSENTQVNWRHEMILGQNPQKIGRPSDTTTSFVLNPGTTELTPLLIPGELCLGGDQLATHYINRPEKTAESFISNPFGPGRLYRTGDMVIAHEDGSIEMVGRIDFQVKINDQRVEPGDSNTIIQTHPNVLNSSVVAISTGGRNALVAVIVPKTKEFEWKKLRNELKDHLKQHIPTYMIPAYWLLEETLPLNVNGKVDIPQLIKYVQNLGRQHLLKFSTDNYHHNGQLNGSVEKNLPINGNEDTSEPGTKLRAIVAEVLGLPDLGLSARNTFQELGGSSLDAIRVASKAYEVSLELGLSEILQMPLQDLFNQAEYFGQTKADTSLEPFSFLPSGTKLDRTGIEDAYPTTSLQDEFLADLLLGNTTYVYRRYYRVKGRSSKDLRDGLEKLLPQLPLLRTTFVPNRTSFLQVVKKTASLTWDNFDMTANEFSSMAKPRIELGDNFVQFATLRNRILAVTMHHALFDNWSHDFLLDDLAALLQQKPLEVRSTPAHFVRYLRQQDESGLQSFWNDKLQSAYPCILGQTTEEKKVVVVHAKISENIQSFSSTNNVSVGSLIYAAWAIVLSLHTNQNDVVFGAAFSGRDAPVPGILQMAYPTITTAPFRMQVNAEVSLMDLIRDTQADTWKYASQAQFGLRNILRSSGHGAALFDTMVNILVKESEAGVQKHSDIFQRCGPFEPNFLEYTMLEAEPSAHDLDVRIVSSLPKERATLLLGNVVETINAILREPTMLIGELCPTSAEEEAFLDSLSIEQPTDSNMLAYSLFDRMAARNPAKIALQDLSGDKMSYGDLDAAVNQLARKLQAMGVQTGDVIPIGMEKSMNTLVAVLGILKSGAAFTPLDPKNPKDRNEFIMQDVGARVAITDNTHSSIFKGFSGEAVNIDAVEADNSKATITSILSPKDPAYIIYTSGSTGMPKGVQVSHAAVAASAEGMIEACKVDSEWHVLWFLNYVFDASYFDVFTVLGSGGTISIADQDTLVGDLASCINTFGVKQLMLTPTISMLISPSDVPIVKTLLVCGEPITPEVVETWASRMEVYNGYGPTEATILMTVSRVTQGGNLKSIGYPLKAIKASILHPKRLTPVPFGAVGELCVSGAQVAMGYLNRPDITAAAFHTAEDGSVIYRTGDYARWLPSGEIECLGRKDNQVKLNGFRIELGEIENALLSHAGDIIRSCVVGVAYIQRKKQIVAYYIPQDSPSTMEEDGDGLLYSAAVISPSTMVESLQGLAHYMIPKVFLPFRSFPLLPSGKVDRKSLSKIAEQLSPRDLSRYSGAQITQRDDFSGVLSDMETILREAWVNLFNISPENIVPSDLFYNYGGDSIAAINLVSMLRRQSYSLSVNDVVTYPSLREQAMRVSPIKPAATRLAVDFVTHASVHQRLRDAGVVAEDIEDIYPCAPGQVEFLTQGHSDSQFWQLMTIRPVPQGFDLEVWVGLTRKLTEANQILRAMYLKQDESDPLSWVQVILKEPVLDITILECQPDEKSTLIRRHWDHRFEIGRPFVRYLVLKYPNGTIDLCTKLDHAMYDGTLLRIFDDQFAALRDGHPLPQVTPFKTFIDHTQQHQQGRAEMISFWKENLRDASFAYPAHVTNPRVSDSVRAAIDVPVNAFAQKAGVTVSIVFQTAYSILLSKLGGSTDVTYDYLITGRNVDMDEPQLINGTCANFLPFRSRGVDADAAAIPALLQDTQSRFWEMTENGLVGLGDIYRALGADRAASGAKTLFLFQPFEPAVGEQDDMRWIVMAMSKVTMFVNYAIMFEVFKDERGHKLKMGYDERAFGRSEAENILDLYIRIVTEMVAGKPLTVSEM</sequence>
<protein>
    <submittedName>
        <fullName evidence="1">Uncharacterized protein</fullName>
    </submittedName>
</protein>
<evidence type="ECO:0000313" key="2">
    <source>
        <dbReference type="Proteomes" id="UP001497700"/>
    </source>
</evidence>
<reference evidence="1 2" key="1">
    <citation type="journal article" date="2022" name="New Phytol.">
        <title>Ecological generalism drives hyperdiversity of secondary metabolite gene clusters in xylarialean endophytes.</title>
        <authorList>
            <person name="Franco M.E.E."/>
            <person name="Wisecaver J.H."/>
            <person name="Arnold A.E."/>
            <person name="Ju Y.M."/>
            <person name="Slot J.C."/>
            <person name="Ahrendt S."/>
            <person name="Moore L.P."/>
            <person name="Eastman K.E."/>
            <person name="Scott K."/>
            <person name="Konkel Z."/>
            <person name="Mondo S.J."/>
            <person name="Kuo A."/>
            <person name="Hayes R.D."/>
            <person name="Haridas S."/>
            <person name="Andreopoulos B."/>
            <person name="Riley R."/>
            <person name="LaButti K."/>
            <person name="Pangilinan J."/>
            <person name="Lipzen A."/>
            <person name="Amirebrahimi M."/>
            <person name="Yan J."/>
            <person name="Adam C."/>
            <person name="Keymanesh K."/>
            <person name="Ng V."/>
            <person name="Louie K."/>
            <person name="Northen T."/>
            <person name="Drula E."/>
            <person name="Henrissat B."/>
            <person name="Hsieh H.M."/>
            <person name="Youens-Clark K."/>
            <person name="Lutzoni F."/>
            <person name="Miadlikowska J."/>
            <person name="Eastwood D.C."/>
            <person name="Hamelin R.C."/>
            <person name="Grigoriev I.V."/>
            <person name="U'Ren J.M."/>
        </authorList>
    </citation>
    <scope>NUCLEOTIDE SEQUENCE [LARGE SCALE GENOMIC DNA]</scope>
    <source>
        <strain evidence="1 2">CBS 119005</strain>
    </source>
</reference>
<proteinExistence type="predicted"/>